<dbReference type="Proteomes" id="UP001630127">
    <property type="component" value="Unassembled WGS sequence"/>
</dbReference>
<dbReference type="PANTHER" id="PTHR34657:SF4">
    <property type="entry name" value="EMBRYO SAC DEVELOPMENT ARREST 6"/>
    <property type="match status" value="1"/>
</dbReference>
<feature type="compositionally biased region" description="Polar residues" evidence="1">
    <location>
        <begin position="24"/>
        <end position="35"/>
    </location>
</feature>
<feature type="region of interest" description="Disordered" evidence="1">
    <location>
        <begin position="1"/>
        <end position="35"/>
    </location>
</feature>
<comment type="caution">
    <text evidence="2">The sequence shown here is derived from an EMBL/GenBank/DDBJ whole genome shotgun (WGS) entry which is preliminary data.</text>
</comment>
<keyword evidence="3" id="KW-1185">Reference proteome</keyword>
<accession>A0ABD2YPY9</accession>
<sequence>MSHNDSSFLTRGEPRKRKEREDSNTTTSLGGSESALENNNQLLAGYMAYEFLTKGTLFGQKFDPARAKAVPVQSAAESRKLERSRKNKLEAEPNNGNANKLPSQTYAEVASLLKSNGTHIPGFERARLSFNIQR</sequence>
<organism evidence="2 3">
    <name type="scientific">Cinchona calisaya</name>
    <dbReference type="NCBI Taxonomy" id="153742"/>
    <lineage>
        <taxon>Eukaryota</taxon>
        <taxon>Viridiplantae</taxon>
        <taxon>Streptophyta</taxon>
        <taxon>Embryophyta</taxon>
        <taxon>Tracheophyta</taxon>
        <taxon>Spermatophyta</taxon>
        <taxon>Magnoliopsida</taxon>
        <taxon>eudicotyledons</taxon>
        <taxon>Gunneridae</taxon>
        <taxon>Pentapetalae</taxon>
        <taxon>asterids</taxon>
        <taxon>lamiids</taxon>
        <taxon>Gentianales</taxon>
        <taxon>Rubiaceae</taxon>
        <taxon>Cinchonoideae</taxon>
        <taxon>Cinchoneae</taxon>
        <taxon>Cinchona</taxon>
    </lineage>
</organism>
<evidence type="ECO:0000313" key="3">
    <source>
        <dbReference type="Proteomes" id="UP001630127"/>
    </source>
</evidence>
<dbReference type="AlphaFoldDB" id="A0ABD2YPY9"/>
<feature type="region of interest" description="Disordered" evidence="1">
    <location>
        <begin position="69"/>
        <end position="102"/>
    </location>
</feature>
<evidence type="ECO:0000313" key="2">
    <source>
        <dbReference type="EMBL" id="KAL3507603.1"/>
    </source>
</evidence>
<dbReference type="PANTHER" id="PTHR34657">
    <property type="entry name" value="EMBRYO SAC DEVELOPMENT ARREST 6"/>
    <property type="match status" value="1"/>
</dbReference>
<name>A0ABD2YPY9_9GENT</name>
<evidence type="ECO:0000256" key="1">
    <source>
        <dbReference type="SAM" id="MobiDB-lite"/>
    </source>
</evidence>
<gene>
    <name evidence="2" type="ORF">ACH5RR_032985</name>
</gene>
<protein>
    <submittedName>
        <fullName evidence="2">Uncharacterized protein</fullName>
    </submittedName>
</protein>
<reference evidence="2 3" key="1">
    <citation type="submission" date="2024-11" db="EMBL/GenBank/DDBJ databases">
        <title>A near-complete genome assembly of Cinchona calisaya.</title>
        <authorList>
            <person name="Lian D.C."/>
            <person name="Zhao X.W."/>
            <person name="Wei L."/>
        </authorList>
    </citation>
    <scope>NUCLEOTIDE SEQUENCE [LARGE SCALE GENOMIC DNA]</scope>
    <source>
        <tissue evidence="2">Nenye</tissue>
    </source>
</reference>
<proteinExistence type="predicted"/>
<dbReference type="EMBL" id="JBJUIK010000013">
    <property type="protein sequence ID" value="KAL3507603.1"/>
    <property type="molecule type" value="Genomic_DNA"/>
</dbReference>